<dbReference type="GO" id="GO:0004565">
    <property type="term" value="F:beta-galactosidase activity"/>
    <property type="evidence" value="ECO:0007669"/>
    <property type="project" value="InterPro"/>
</dbReference>
<feature type="domain" description="DUF5597" evidence="4">
    <location>
        <begin position="388"/>
        <end position="527"/>
    </location>
</feature>
<evidence type="ECO:0000259" key="4">
    <source>
        <dbReference type="Pfam" id="PF18120"/>
    </source>
</evidence>
<evidence type="ECO:0000256" key="2">
    <source>
        <dbReference type="ARBA" id="ARBA00023295"/>
    </source>
</evidence>
<protein>
    <submittedName>
        <fullName evidence="5">DUF5597 domain-containing protein</fullName>
    </submittedName>
</protein>
<accession>A0AAJ2M013</accession>
<dbReference type="Pfam" id="PF02449">
    <property type="entry name" value="Glyco_hydro_42"/>
    <property type="match status" value="1"/>
</dbReference>
<evidence type="ECO:0000313" key="6">
    <source>
        <dbReference type="Proteomes" id="UP001183582"/>
    </source>
</evidence>
<sequence>MTSPTTPATRPWALTAEPPFHFQRDGAPALLVGGQVFNSASSSPKAIADSFAHVRRVGANVVLAPVSWALSEPAEGAFDFSLVDDMLAESRTNDLRLVLLWFGAFKNAASTYAPTWVRSDPDRFPRAVVEAKGLQAFTYEGATAKPVLSAFSADLREADARAFEALIRHLVDADPEGTVVMVQVENESGILSDSRDRNALAEAAWAAEVPTDLLAHVRATPEGSTSARSLWETNGRAADGSWPEVFGYTPAAEEVFMAWTIATYVEHLAARGRAIADIPMYANAWLGPQPGQDTPGQWPSGGPASTVLDVWRAAAPSLSLLGPDIYVQDADAAMKPYATGIQPFFVPESQLRPAELVRAIGTYGAVGWSAYGLDAANPDGQLSATLTFIAGLEAEIAAASLRGALTAIVLEPGVEIENRSVDGVDIIARGARALLARMLLDAGVNIPHAELEVPAESLPHAQIAVPGETRPFALIAGTGDGGFLVIGRELTLDYFAADARVEIDAVQELIIDEGRVVNGRVLNGDERLMILPNDRVGAARIRLVRL</sequence>
<comment type="caution">
    <text evidence="5">The sequence shown here is derived from an EMBL/GenBank/DDBJ whole genome shotgun (WGS) entry which is preliminary data.</text>
</comment>
<evidence type="ECO:0000256" key="1">
    <source>
        <dbReference type="ARBA" id="ARBA00022801"/>
    </source>
</evidence>
<dbReference type="GO" id="GO:0009341">
    <property type="term" value="C:beta-galactosidase complex"/>
    <property type="evidence" value="ECO:0007669"/>
    <property type="project" value="InterPro"/>
</dbReference>
<dbReference type="Gene3D" id="3.20.20.80">
    <property type="entry name" value="Glycosidases"/>
    <property type="match status" value="1"/>
</dbReference>
<dbReference type="AlphaFoldDB" id="A0AAJ2M013"/>
<dbReference type="Gene3D" id="2.60.220.20">
    <property type="entry name" value="putative beta-Galactosidase from caulobacter crescentus"/>
    <property type="match status" value="1"/>
</dbReference>
<dbReference type="InterPro" id="IPR040719">
    <property type="entry name" value="DUF5597"/>
</dbReference>
<dbReference type="RefSeq" id="WP_310890900.1">
    <property type="nucleotide sequence ID" value="NZ_BAAAGR010000001.1"/>
</dbReference>
<dbReference type="Pfam" id="PF18120">
    <property type="entry name" value="DUF5597"/>
    <property type="match status" value="1"/>
</dbReference>
<evidence type="ECO:0000313" key="5">
    <source>
        <dbReference type="EMBL" id="MDS0245051.1"/>
    </source>
</evidence>
<dbReference type="GO" id="GO:0005975">
    <property type="term" value="P:carbohydrate metabolic process"/>
    <property type="evidence" value="ECO:0007669"/>
    <property type="project" value="InterPro"/>
</dbReference>
<dbReference type="InterPro" id="IPR013529">
    <property type="entry name" value="Glyco_hydro_42_N"/>
</dbReference>
<dbReference type="EMBL" id="JAHWXH010000001">
    <property type="protein sequence ID" value="MDS0245051.1"/>
    <property type="molecule type" value="Genomic_DNA"/>
</dbReference>
<keyword evidence="1" id="KW-0378">Hydrolase</keyword>
<organism evidence="5 6">
    <name type="scientific">Microbacterium aurantiacum</name>
    <dbReference type="NCBI Taxonomy" id="162393"/>
    <lineage>
        <taxon>Bacteria</taxon>
        <taxon>Bacillati</taxon>
        <taxon>Actinomycetota</taxon>
        <taxon>Actinomycetes</taxon>
        <taxon>Micrococcales</taxon>
        <taxon>Microbacteriaceae</taxon>
        <taxon>Microbacterium</taxon>
    </lineage>
</organism>
<feature type="domain" description="Glycoside hydrolase family 42 N-terminal" evidence="3">
    <location>
        <begin position="45"/>
        <end position="192"/>
    </location>
</feature>
<dbReference type="GeneID" id="301457647"/>
<reference evidence="5 6" key="1">
    <citation type="submission" date="2021-06" db="EMBL/GenBank/DDBJ databases">
        <title>Genome-based taxonomic framework of Microbacterium strains isolated from marine environment, the description of four new species and reclassification of four preexisting species.</title>
        <authorList>
            <person name="Lee S.D."/>
            <person name="Kim S.-M."/>
            <person name="Byeon Y.-S."/>
            <person name="Yang H.L."/>
            <person name="Kim I.S."/>
        </authorList>
    </citation>
    <scope>NUCLEOTIDE SEQUENCE [LARGE SCALE GENOMIC DNA]</scope>
    <source>
        <strain evidence="5 6">KACC 20514</strain>
    </source>
</reference>
<dbReference type="Proteomes" id="UP001183582">
    <property type="component" value="Unassembled WGS sequence"/>
</dbReference>
<dbReference type="SUPFAM" id="SSF51445">
    <property type="entry name" value="(Trans)glycosidases"/>
    <property type="match status" value="1"/>
</dbReference>
<gene>
    <name evidence="5" type="ORF">KZC50_05420</name>
</gene>
<proteinExistence type="predicted"/>
<dbReference type="InterPro" id="IPR017853">
    <property type="entry name" value="GH"/>
</dbReference>
<keyword evidence="2" id="KW-0326">Glycosidase</keyword>
<evidence type="ECO:0000259" key="3">
    <source>
        <dbReference type="Pfam" id="PF02449"/>
    </source>
</evidence>
<name>A0AAJ2M013_9MICO</name>